<evidence type="ECO:0000256" key="1">
    <source>
        <dbReference type="ARBA" id="ARBA00006643"/>
    </source>
</evidence>
<gene>
    <name evidence="5" type="ORF">Cgig2_033753</name>
</gene>
<dbReference type="InterPro" id="IPR002885">
    <property type="entry name" value="PPR_rpt"/>
</dbReference>
<keyword evidence="2" id="KW-0677">Repeat</keyword>
<dbReference type="Pfam" id="PF14432">
    <property type="entry name" value="DYW_deaminase"/>
    <property type="match status" value="1"/>
</dbReference>
<name>A0A9Q1QAA6_9CARY</name>
<feature type="repeat" description="PPR" evidence="3">
    <location>
        <begin position="325"/>
        <end position="359"/>
    </location>
</feature>
<dbReference type="GO" id="GO:0008270">
    <property type="term" value="F:zinc ion binding"/>
    <property type="evidence" value="ECO:0007669"/>
    <property type="project" value="InterPro"/>
</dbReference>
<evidence type="ECO:0000256" key="2">
    <source>
        <dbReference type="ARBA" id="ARBA00022737"/>
    </source>
</evidence>
<comment type="caution">
    <text evidence="5">The sequence shown here is derived from an EMBL/GenBank/DDBJ whole genome shotgun (WGS) entry which is preliminary data.</text>
</comment>
<reference evidence="5" key="1">
    <citation type="submission" date="2022-04" db="EMBL/GenBank/DDBJ databases">
        <title>Carnegiea gigantea Genome sequencing and assembly v2.</title>
        <authorList>
            <person name="Copetti D."/>
            <person name="Sanderson M.J."/>
            <person name="Burquez A."/>
            <person name="Wojciechowski M.F."/>
        </authorList>
    </citation>
    <scope>NUCLEOTIDE SEQUENCE</scope>
    <source>
        <strain evidence="5">SGP5-SGP5p</strain>
        <tissue evidence="5">Aerial part</tissue>
    </source>
</reference>
<feature type="repeat" description="PPR" evidence="3">
    <location>
        <begin position="526"/>
        <end position="560"/>
    </location>
</feature>
<dbReference type="FunFam" id="1.25.40.10:FF:000073">
    <property type="entry name" value="Pentatricopeptide repeat-containing protein chloroplastic"/>
    <property type="match status" value="1"/>
</dbReference>
<dbReference type="OrthoDB" id="185373at2759"/>
<dbReference type="FunFam" id="1.25.40.10:FF:000436">
    <property type="entry name" value="Pentatricopeptide repeat-containing protein At5g39350 family"/>
    <property type="match status" value="1"/>
</dbReference>
<protein>
    <recommendedName>
        <fullName evidence="4">DYW domain-containing protein</fullName>
    </recommendedName>
</protein>
<dbReference type="PANTHER" id="PTHR47926:SF362">
    <property type="entry name" value="DYW DOMAIN-CONTAINING PROTEIN"/>
    <property type="match status" value="1"/>
</dbReference>
<dbReference type="GO" id="GO:0009451">
    <property type="term" value="P:RNA modification"/>
    <property type="evidence" value="ECO:0007669"/>
    <property type="project" value="InterPro"/>
</dbReference>
<organism evidence="5 6">
    <name type="scientific">Carnegiea gigantea</name>
    <dbReference type="NCBI Taxonomy" id="171969"/>
    <lineage>
        <taxon>Eukaryota</taxon>
        <taxon>Viridiplantae</taxon>
        <taxon>Streptophyta</taxon>
        <taxon>Embryophyta</taxon>
        <taxon>Tracheophyta</taxon>
        <taxon>Spermatophyta</taxon>
        <taxon>Magnoliopsida</taxon>
        <taxon>eudicotyledons</taxon>
        <taxon>Gunneridae</taxon>
        <taxon>Pentapetalae</taxon>
        <taxon>Caryophyllales</taxon>
        <taxon>Cactineae</taxon>
        <taxon>Cactaceae</taxon>
        <taxon>Cactoideae</taxon>
        <taxon>Echinocereeae</taxon>
        <taxon>Carnegiea</taxon>
    </lineage>
</organism>
<proteinExistence type="inferred from homology"/>
<dbReference type="Proteomes" id="UP001153076">
    <property type="component" value="Unassembled WGS sequence"/>
</dbReference>
<dbReference type="FunFam" id="1.25.40.10:FF:000090">
    <property type="entry name" value="Pentatricopeptide repeat-containing protein, chloroplastic"/>
    <property type="match status" value="1"/>
</dbReference>
<evidence type="ECO:0000313" key="5">
    <source>
        <dbReference type="EMBL" id="KAJ8434803.1"/>
    </source>
</evidence>
<dbReference type="Gene3D" id="1.25.40.10">
    <property type="entry name" value="Tetratricopeptide repeat domain"/>
    <property type="match status" value="6"/>
</dbReference>
<dbReference type="Pfam" id="PF01535">
    <property type="entry name" value="PPR"/>
    <property type="match status" value="2"/>
</dbReference>
<feature type="repeat" description="PPR" evidence="3">
    <location>
        <begin position="224"/>
        <end position="258"/>
    </location>
</feature>
<dbReference type="FunFam" id="1.25.40.10:FF:000344">
    <property type="entry name" value="Pentatricopeptide repeat-containing protein"/>
    <property type="match status" value="1"/>
</dbReference>
<keyword evidence="6" id="KW-1185">Reference proteome</keyword>
<dbReference type="EMBL" id="JAKOGI010000450">
    <property type="protein sequence ID" value="KAJ8434803.1"/>
    <property type="molecule type" value="Genomic_DNA"/>
</dbReference>
<dbReference type="PROSITE" id="PS51375">
    <property type="entry name" value="PPR"/>
    <property type="match status" value="8"/>
</dbReference>
<accession>A0A9Q1QAA6</accession>
<feature type="repeat" description="PPR" evidence="3">
    <location>
        <begin position="426"/>
        <end position="460"/>
    </location>
</feature>
<feature type="repeat" description="PPR" evidence="3">
    <location>
        <begin position="123"/>
        <end position="157"/>
    </location>
</feature>
<dbReference type="GO" id="GO:0003729">
    <property type="term" value="F:mRNA binding"/>
    <property type="evidence" value="ECO:0007669"/>
    <property type="project" value="UniProtKB-ARBA"/>
</dbReference>
<dbReference type="PANTHER" id="PTHR47926">
    <property type="entry name" value="PENTATRICOPEPTIDE REPEAT-CONTAINING PROTEIN"/>
    <property type="match status" value="1"/>
</dbReference>
<comment type="similarity">
    <text evidence="1">Belongs to the PPR family. PCMP-H subfamily.</text>
</comment>
<dbReference type="AlphaFoldDB" id="A0A9Q1QAA6"/>
<feature type="repeat" description="PPR" evidence="3">
    <location>
        <begin position="561"/>
        <end position="596"/>
    </location>
</feature>
<dbReference type="InterPro" id="IPR046848">
    <property type="entry name" value="E_motif"/>
</dbReference>
<dbReference type="NCBIfam" id="TIGR00756">
    <property type="entry name" value="PPR"/>
    <property type="match status" value="8"/>
</dbReference>
<evidence type="ECO:0000256" key="3">
    <source>
        <dbReference type="PROSITE-ProRule" id="PRU00708"/>
    </source>
</evidence>
<feature type="domain" description="DYW" evidence="4">
    <location>
        <begin position="743"/>
        <end position="831"/>
    </location>
</feature>
<dbReference type="Pfam" id="PF20431">
    <property type="entry name" value="E_motif"/>
    <property type="match status" value="1"/>
</dbReference>
<dbReference type="SUPFAM" id="SSF48452">
    <property type="entry name" value="TPR-like"/>
    <property type="match status" value="1"/>
</dbReference>
<feature type="repeat" description="PPR" evidence="3">
    <location>
        <begin position="395"/>
        <end position="425"/>
    </location>
</feature>
<dbReference type="InterPro" id="IPR011990">
    <property type="entry name" value="TPR-like_helical_dom_sf"/>
</dbReference>
<sequence>MFLKSLKSSKTTPSAAVNQTISPQITNCNAKIRRFCEVGSLKEAVDTLCKSPKWDLELGTYCLVLQLCAERKSLRDGRRVHSVISSNSWQVDSVLGAKLVFMYVNCGDLATGREIFDQIANEKVYLWNILINEYAKVGNFGEGICLYHKMKEFGVVPNSYTFSCVLKCFSGLGFLEEGRKAHVRLLKLHLDTDTAVVNSLINFYFKCRRVNSAQKLFVKLLDRDIISWNSMISGFASNDLPEKGLEIFDQMLQAGLVPNLTTVTCVLAACADISVLEFGRMLHGYVLKTGFARDLTCNNTLLDMYAKCGDLDSAIQVFENMVDRSVVSCTSMIAAYAREGLSHAAIRLFHEMRDGALRPDAFTVSTVLNACASSNLLDNGKEVHDYVTENKMQSNVSICNALMDMYMKCGSIEDAQSVFSQMSARDTISWNTMIAGYSKNGRPNEALNLFLEMQHQSKPDCITMSCILPSCASLAALERGKEIHAHILRNGQIDDIYVANALVDMYMKCGALILAHLAFGMVARRDLISWTIMTAGYCLHGLANEAMSSFNEMRNEGIEPDENSFSSILYGCCHSGLLNEGRQFFTMMEKDCGIKPKLEHYTCMVDLLANAGRLTEAYRFIEKMPLKADAAVWGALLQGCRIHHNLKLAEKVAEHIFELEPDSKASYMRLANIYSEAKIWDKVKWLKDKIGHLGKEKNQVCSWIVVKGKVQIFFAGNVASHPESKNIETFLKKLKCRMNGENYIRSTKYAMMDKDEVEKEVALCGHSELSAMAFGLLNLSRGNTIRVTKNSRICRECHDMAKFISKTLGREIILRDSHRFHHFKDALCSCRG</sequence>
<evidence type="ECO:0000313" key="6">
    <source>
        <dbReference type="Proteomes" id="UP001153076"/>
    </source>
</evidence>
<dbReference type="Pfam" id="PF13041">
    <property type="entry name" value="PPR_2"/>
    <property type="match status" value="5"/>
</dbReference>
<evidence type="ECO:0000259" key="4">
    <source>
        <dbReference type="Pfam" id="PF14432"/>
    </source>
</evidence>
<dbReference type="InterPro" id="IPR032867">
    <property type="entry name" value="DYW_dom"/>
</dbReference>
<dbReference type="InterPro" id="IPR046960">
    <property type="entry name" value="PPR_At4g14850-like_plant"/>
</dbReference>
<feature type="repeat" description="PPR" evidence="3">
    <location>
        <begin position="294"/>
        <end position="324"/>
    </location>
</feature>